<comment type="caution">
    <text evidence="4">The sequence shown here is derived from an EMBL/GenBank/DDBJ whole genome shotgun (WGS) entry which is preliminary data.</text>
</comment>
<sequence>MGTNCLGPYLFTKCLIPILSKTAASSSPGSVRVTWASSGAVNLAAPQNGVSFENGAPKVHGNPGTDYAQSKAGNILLSSEMAKRFKKNGIVSLSFNPGNLRSDLQRHMSLVTRAVVQAICYPAVNGAYTELYAGWSADISPEDSGSYIIPWGRKYDPAKHVLPALQDIDEGGTGVAKVFWEWCDKETNPYHVYL</sequence>
<name>A0A168CWS9_9EURO</name>
<dbReference type="Gene3D" id="3.40.50.720">
    <property type="entry name" value="NAD(P)-binding Rossmann-like Domain"/>
    <property type="match status" value="1"/>
</dbReference>
<keyword evidence="3" id="KW-0560">Oxidoreductase</keyword>
<dbReference type="VEuPathDB" id="FungiDB:AAP_00741"/>
<keyword evidence="5" id="KW-1185">Reference proteome</keyword>
<keyword evidence="2" id="KW-0521">NADP</keyword>
<gene>
    <name evidence="4" type="ORF">AAP_00741</name>
</gene>
<dbReference type="AlphaFoldDB" id="A0A168CWS9"/>
<reference evidence="4 5" key="1">
    <citation type="journal article" date="2016" name="Genome Biol. Evol.">
        <title>Divergent and convergent evolution of fungal pathogenicity.</title>
        <authorList>
            <person name="Shang Y."/>
            <person name="Xiao G."/>
            <person name="Zheng P."/>
            <person name="Cen K."/>
            <person name="Zhan S."/>
            <person name="Wang C."/>
        </authorList>
    </citation>
    <scope>NUCLEOTIDE SEQUENCE [LARGE SCALE GENOMIC DNA]</scope>
    <source>
        <strain evidence="4 5">ARSEF 7405</strain>
    </source>
</reference>
<evidence type="ECO:0000256" key="3">
    <source>
        <dbReference type="ARBA" id="ARBA00023002"/>
    </source>
</evidence>
<dbReference type="EMBL" id="AZGZ01000002">
    <property type="protein sequence ID" value="KZZ97098.1"/>
    <property type="molecule type" value="Genomic_DNA"/>
</dbReference>
<dbReference type="Proteomes" id="UP000242877">
    <property type="component" value="Unassembled WGS sequence"/>
</dbReference>
<organism evidence="4 5">
    <name type="scientific">Ascosphaera apis ARSEF 7405</name>
    <dbReference type="NCBI Taxonomy" id="392613"/>
    <lineage>
        <taxon>Eukaryota</taxon>
        <taxon>Fungi</taxon>
        <taxon>Dikarya</taxon>
        <taxon>Ascomycota</taxon>
        <taxon>Pezizomycotina</taxon>
        <taxon>Eurotiomycetes</taxon>
        <taxon>Eurotiomycetidae</taxon>
        <taxon>Onygenales</taxon>
        <taxon>Ascosphaeraceae</taxon>
        <taxon>Ascosphaera</taxon>
    </lineage>
</organism>
<evidence type="ECO:0000313" key="5">
    <source>
        <dbReference type="Proteomes" id="UP000242877"/>
    </source>
</evidence>
<dbReference type="OrthoDB" id="191139at2759"/>
<comment type="similarity">
    <text evidence="1">Belongs to the short-chain dehydrogenases/reductases (SDR) family.</text>
</comment>
<protein>
    <submittedName>
        <fullName evidence="4">NAD(P)-binding domain protein</fullName>
    </submittedName>
</protein>
<dbReference type="SUPFAM" id="SSF51735">
    <property type="entry name" value="NAD(P)-binding Rossmann-fold domains"/>
    <property type="match status" value="1"/>
</dbReference>
<evidence type="ECO:0000313" key="4">
    <source>
        <dbReference type="EMBL" id="KZZ97098.1"/>
    </source>
</evidence>
<dbReference type="GO" id="GO:0016491">
    <property type="term" value="F:oxidoreductase activity"/>
    <property type="evidence" value="ECO:0007669"/>
    <property type="project" value="UniProtKB-KW"/>
</dbReference>
<dbReference type="PANTHER" id="PTHR24320:SF236">
    <property type="entry name" value="SHORT-CHAIN DEHYDROGENASE-RELATED"/>
    <property type="match status" value="1"/>
</dbReference>
<dbReference type="PANTHER" id="PTHR24320">
    <property type="entry name" value="RETINOL DEHYDROGENASE"/>
    <property type="match status" value="1"/>
</dbReference>
<evidence type="ECO:0000256" key="1">
    <source>
        <dbReference type="ARBA" id="ARBA00006484"/>
    </source>
</evidence>
<evidence type="ECO:0000256" key="2">
    <source>
        <dbReference type="ARBA" id="ARBA00022857"/>
    </source>
</evidence>
<proteinExistence type="inferred from homology"/>
<accession>A0A168CWS9</accession>
<dbReference type="InterPro" id="IPR036291">
    <property type="entry name" value="NAD(P)-bd_dom_sf"/>
</dbReference>